<gene>
    <name evidence="2" type="ORF">Q0N40_06485</name>
</gene>
<dbReference type="KEGG" id="cpsk:Q0N40_06485"/>
<dbReference type="Gene3D" id="3.40.630.30">
    <property type="match status" value="1"/>
</dbReference>
<reference evidence="2 3" key="1">
    <citation type="submission" date="2023-10" db="EMBL/GenBank/DDBJ databases">
        <title>complete genome sequence of Corynebacterium pseudokroppenstedtii P15-C1.</title>
        <authorList>
            <person name="Bruggemann H."/>
            <person name="Poehlein A."/>
        </authorList>
    </citation>
    <scope>NUCLEOTIDE SEQUENCE [LARGE SCALE GENOMIC DNA]</scope>
    <source>
        <strain evidence="2 3">P15_C1</strain>
    </source>
</reference>
<dbReference type="InterPro" id="IPR000182">
    <property type="entry name" value="GNAT_dom"/>
</dbReference>
<evidence type="ECO:0000259" key="1">
    <source>
        <dbReference type="Pfam" id="PF13302"/>
    </source>
</evidence>
<name>A0AAU0Q054_9CORY</name>
<feature type="domain" description="N-acetyltransferase" evidence="1">
    <location>
        <begin position="20"/>
        <end position="189"/>
    </location>
</feature>
<proteinExistence type="predicted"/>
<keyword evidence="2" id="KW-0808">Transferase</keyword>
<protein>
    <submittedName>
        <fullName evidence="2">GNAT family protein</fullName>
        <ecNumber evidence="2">2.-.-.-</ecNumber>
    </submittedName>
</protein>
<dbReference type="RefSeq" id="WP_204087152.1">
    <property type="nucleotide sequence ID" value="NZ_CP137757.1"/>
</dbReference>
<accession>A0AAU0Q054</accession>
<dbReference type="GO" id="GO:1990189">
    <property type="term" value="F:protein N-terminal-serine acetyltransferase activity"/>
    <property type="evidence" value="ECO:0007669"/>
    <property type="project" value="TreeGrafter"/>
</dbReference>
<dbReference type="PANTHER" id="PTHR43441">
    <property type="entry name" value="RIBOSOMAL-PROTEIN-SERINE ACETYLTRANSFERASE"/>
    <property type="match status" value="1"/>
</dbReference>
<dbReference type="InterPro" id="IPR016181">
    <property type="entry name" value="Acyl_CoA_acyltransferase"/>
</dbReference>
<dbReference type="PANTHER" id="PTHR43441:SF11">
    <property type="entry name" value="RIBOSOMAL-PROTEIN-SERINE ACETYLTRANSFERASE"/>
    <property type="match status" value="1"/>
</dbReference>
<keyword evidence="3" id="KW-1185">Reference proteome</keyword>
<dbReference type="Pfam" id="PF13302">
    <property type="entry name" value="Acetyltransf_3"/>
    <property type="match status" value="1"/>
</dbReference>
<dbReference type="Proteomes" id="UP001174314">
    <property type="component" value="Chromosome"/>
</dbReference>
<dbReference type="InterPro" id="IPR051908">
    <property type="entry name" value="Ribosomal_N-acetyltransferase"/>
</dbReference>
<dbReference type="EMBL" id="CP137757">
    <property type="protein sequence ID" value="WPF24207.1"/>
    <property type="molecule type" value="Genomic_DNA"/>
</dbReference>
<dbReference type="GO" id="GO:0005737">
    <property type="term" value="C:cytoplasm"/>
    <property type="evidence" value="ECO:0007669"/>
    <property type="project" value="TreeGrafter"/>
</dbReference>
<evidence type="ECO:0000313" key="2">
    <source>
        <dbReference type="EMBL" id="WPF24207.1"/>
    </source>
</evidence>
<dbReference type="EC" id="2.-.-.-" evidence="2"/>
<sequence>MLPPEIWPPSGLRIRAGTLELRPMDEQAISDAVRAVSRVDDVFADPTGPEVFPWIGAPKYSNAAFHLSTMASLGMGDPSSSEWTLALVIRHRGEFIGVIDLRRRRIPGSASSDGEELRGLLRDLGLKAGDSYVETGSYIMRPFQGHGYGTQARRAALTVAFTYCGFGIAVSESWPTNAASQAVSLSCGYTFLGTRPDAINGASAAAEESDAGGSDVGNNNLGNDNEKVRMYCTPDTFDCGSTSVHVDGWTPELAAMLGVQTRRN</sequence>
<dbReference type="GO" id="GO:0008999">
    <property type="term" value="F:protein-N-terminal-alanine acetyltransferase activity"/>
    <property type="evidence" value="ECO:0007669"/>
    <property type="project" value="TreeGrafter"/>
</dbReference>
<dbReference type="AlphaFoldDB" id="A0AAU0Q054"/>
<organism evidence="2 3">
    <name type="scientific">Corynebacterium pseudokroppenstedtii</name>
    <dbReference type="NCBI Taxonomy" id="2804917"/>
    <lineage>
        <taxon>Bacteria</taxon>
        <taxon>Bacillati</taxon>
        <taxon>Actinomycetota</taxon>
        <taxon>Actinomycetes</taxon>
        <taxon>Mycobacteriales</taxon>
        <taxon>Corynebacteriaceae</taxon>
        <taxon>Corynebacterium</taxon>
    </lineage>
</organism>
<evidence type="ECO:0000313" key="3">
    <source>
        <dbReference type="Proteomes" id="UP001174314"/>
    </source>
</evidence>
<dbReference type="SUPFAM" id="SSF55729">
    <property type="entry name" value="Acyl-CoA N-acyltransferases (Nat)"/>
    <property type="match status" value="1"/>
</dbReference>